<protein>
    <submittedName>
        <fullName evidence="4">Acetyltransferase</fullName>
    </submittedName>
</protein>
<dbReference type="AlphaFoldDB" id="A0A917M4Q3"/>
<sequence length="187" mass="20705">MIQEATKEDGPEVMPLMHSAIGSIACSLAGVDGEEEAMDILAAFYEKEGNRISYRNVIVDKRDGKVAGILISYGGDDAEALDRPFIERIEQETGRTGYAITQETRPGEYYLDTIAVHESYQGLGIAKALMAAFELKAAKGGYDRATLIVEEYNDRAYALYVKMGYTEDGELEVSGHRYKRMVKQVSL</sequence>
<evidence type="ECO:0000256" key="2">
    <source>
        <dbReference type="ARBA" id="ARBA00023315"/>
    </source>
</evidence>
<feature type="domain" description="N-acetyltransferase" evidence="3">
    <location>
        <begin position="1"/>
        <end position="186"/>
    </location>
</feature>
<dbReference type="InterPro" id="IPR000182">
    <property type="entry name" value="GNAT_dom"/>
</dbReference>
<dbReference type="Pfam" id="PF00583">
    <property type="entry name" value="Acetyltransf_1"/>
    <property type="match status" value="1"/>
</dbReference>
<organism evidence="4 5">
    <name type="scientific">Paenibacillus radicis</name>
    <name type="common">ex Gao et al. 2016</name>
    <dbReference type="NCBI Taxonomy" id="1737354"/>
    <lineage>
        <taxon>Bacteria</taxon>
        <taxon>Bacillati</taxon>
        <taxon>Bacillota</taxon>
        <taxon>Bacilli</taxon>
        <taxon>Bacillales</taxon>
        <taxon>Paenibacillaceae</taxon>
        <taxon>Paenibacillus</taxon>
    </lineage>
</organism>
<evidence type="ECO:0000313" key="5">
    <source>
        <dbReference type="Proteomes" id="UP000600247"/>
    </source>
</evidence>
<keyword evidence="5" id="KW-1185">Reference proteome</keyword>
<dbReference type="GO" id="GO:0016747">
    <property type="term" value="F:acyltransferase activity, transferring groups other than amino-acyl groups"/>
    <property type="evidence" value="ECO:0007669"/>
    <property type="project" value="InterPro"/>
</dbReference>
<keyword evidence="2" id="KW-0012">Acyltransferase</keyword>
<name>A0A917M4Q3_9BACL</name>
<accession>A0A917M4Q3</accession>
<evidence type="ECO:0000259" key="3">
    <source>
        <dbReference type="PROSITE" id="PS51186"/>
    </source>
</evidence>
<dbReference type="Proteomes" id="UP000600247">
    <property type="component" value="Unassembled WGS sequence"/>
</dbReference>
<keyword evidence="1" id="KW-0808">Transferase</keyword>
<evidence type="ECO:0000256" key="1">
    <source>
        <dbReference type="ARBA" id="ARBA00022679"/>
    </source>
</evidence>
<dbReference type="PROSITE" id="PS51257">
    <property type="entry name" value="PROKAR_LIPOPROTEIN"/>
    <property type="match status" value="1"/>
</dbReference>
<dbReference type="EMBL" id="BMHY01000007">
    <property type="protein sequence ID" value="GGG76832.1"/>
    <property type="molecule type" value="Genomic_DNA"/>
</dbReference>
<reference evidence="4 5" key="1">
    <citation type="journal article" date="2014" name="Int. J. Syst. Evol. Microbiol.">
        <title>Complete genome sequence of Corynebacterium casei LMG S-19264T (=DSM 44701T), isolated from a smear-ripened cheese.</title>
        <authorList>
            <consortium name="US DOE Joint Genome Institute (JGI-PGF)"/>
            <person name="Walter F."/>
            <person name="Albersmeier A."/>
            <person name="Kalinowski J."/>
            <person name="Ruckert C."/>
        </authorList>
    </citation>
    <scope>NUCLEOTIDE SEQUENCE [LARGE SCALE GENOMIC DNA]</scope>
    <source>
        <strain evidence="4 5">CGMCC 1.15286</strain>
    </source>
</reference>
<dbReference type="PROSITE" id="PS51186">
    <property type="entry name" value="GNAT"/>
    <property type="match status" value="1"/>
</dbReference>
<dbReference type="RefSeq" id="WP_188890648.1">
    <property type="nucleotide sequence ID" value="NZ_BMHY01000007.1"/>
</dbReference>
<dbReference type="CDD" id="cd04301">
    <property type="entry name" value="NAT_SF"/>
    <property type="match status" value="1"/>
</dbReference>
<dbReference type="PANTHER" id="PTHR43420">
    <property type="entry name" value="ACETYLTRANSFERASE"/>
    <property type="match status" value="1"/>
</dbReference>
<evidence type="ECO:0000313" key="4">
    <source>
        <dbReference type="EMBL" id="GGG76832.1"/>
    </source>
</evidence>
<gene>
    <name evidence="4" type="ORF">GCM10010918_36730</name>
</gene>
<dbReference type="SUPFAM" id="SSF55729">
    <property type="entry name" value="Acyl-CoA N-acyltransferases (Nat)"/>
    <property type="match status" value="1"/>
</dbReference>
<dbReference type="InterPro" id="IPR016181">
    <property type="entry name" value="Acyl_CoA_acyltransferase"/>
</dbReference>
<comment type="caution">
    <text evidence="4">The sequence shown here is derived from an EMBL/GenBank/DDBJ whole genome shotgun (WGS) entry which is preliminary data.</text>
</comment>
<proteinExistence type="predicted"/>
<dbReference type="Gene3D" id="3.40.630.30">
    <property type="match status" value="1"/>
</dbReference>
<dbReference type="InterPro" id="IPR050680">
    <property type="entry name" value="YpeA/RimI_acetyltransf"/>
</dbReference>